<dbReference type="InterPro" id="IPR010985">
    <property type="entry name" value="Ribbon_hlx_hlx"/>
</dbReference>
<dbReference type="InterPro" id="IPR035069">
    <property type="entry name" value="TTHA1013/TTHA0281-like"/>
</dbReference>
<gene>
    <name evidence="1" type="ORF">S06H3_49617</name>
</gene>
<dbReference type="SUPFAM" id="SSF47598">
    <property type="entry name" value="Ribbon-helix-helix"/>
    <property type="match status" value="1"/>
</dbReference>
<comment type="caution">
    <text evidence="1">The sequence shown here is derived from an EMBL/GenBank/DDBJ whole genome shotgun (WGS) entry which is preliminary data.</text>
</comment>
<dbReference type="EMBL" id="BARV01031344">
    <property type="protein sequence ID" value="GAI36604.1"/>
    <property type="molecule type" value="Genomic_DNA"/>
</dbReference>
<name>X1Q062_9ZZZZ</name>
<sequence>LKLEITMAIKNIEKDLEYYAKLPYNIIVEMWDDGSGPYWVARIAELPHCLIHGDTPEEAIAEIEEVKRDWIKSNLERGLKIPEPIPHKHSGQISLRIPPSLHGLLSARAVVEGISLNQHMTVALARSVGWNIPVSKPKTGR</sequence>
<dbReference type="Gene3D" id="3.30.160.250">
    <property type="match status" value="1"/>
</dbReference>
<dbReference type="InterPro" id="IPR008651">
    <property type="entry name" value="Uncharacterised_HicB"/>
</dbReference>
<accession>X1Q062</accession>
<proteinExistence type="predicted"/>
<dbReference type="Pfam" id="PF05534">
    <property type="entry name" value="HicB"/>
    <property type="match status" value="1"/>
</dbReference>
<evidence type="ECO:0000313" key="1">
    <source>
        <dbReference type="EMBL" id="GAI36604.1"/>
    </source>
</evidence>
<protein>
    <recommendedName>
        <fullName evidence="2">HicB-like antitoxin of toxin-antitoxin system domain-containing protein</fullName>
    </recommendedName>
</protein>
<dbReference type="AlphaFoldDB" id="X1Q062"/>
<reference evidence="1" key="1">
    <citation type="journal article" date="2014" name="Front. Microbiol.">
        <title>High frequency of phylogenetically diverse reductive dehalogenase-homologous genes in deep subseafloor sedimentary metagenomes.</title>
        <authorList>
            <person name="Kawai M."/>
            <person name="Futagami T."/>
            <person name="Toyoda A."/>
            <person name="Takaki Y."/>
            <person name="Nishi S."/>
            <person name="Hori S."/>
            <person name="Arai W."/>
            <person name="Tsubouchi T."/>
            <person name="Morono Y."/>
            <person name="Uchiyama I."/>
            <person name="Ito T."/>
            <person name="Fujiyama A."/>
            <person name="Inagaki F."/>
            <person name="Takami H."/>
        </authorList>
    </citation>
    <scope>NUCLEOTIDE SEQUENCE</scope>
    <source>
        <strain evidence="1">Expedition CK06-06</strain>
    </source>
</reference>
<evidence type="ECO:0008006" key="2">
    <source>
        <dbReference type="Google" id="ProtNLM"/>
    </source>
</evidence>
<organism evidence="1">
    <name type="scientific">marine sediment metagenome</name>
    <dbReference type="NCBI Taxonomy" id="412755"/>
    <lineage>
        <taxon>unclassified sequences</taxon>
        <taxon>metagenomes</taxon>
        <taxon>ecological metagenomes</taxon>
    </lineage>
</organism>
<feature type="non-terminal residue" evidence="1">
    <location>
        <position position="1"/>
    </location>
</feature>
<dbReference type="GO" id="GO:0006355">
    <property type="term" value="P:regulation of DNA-templated transcription"/>
    <property type="evidence" value="ECO:0007669"/>
    <property type="project" value="InterPro"/>
</dbReference>
<dbReference type="SUPFAM" id="SSF143100">
    <property type="entry name" value="TTHA1013/TTHA0281-like"/>
    <property type="match status" value="1"/>
</dbReference>